<name>A0A2S6H8W7_9GAMM</name>
<proteinExistence type="predicted"/>
<dbReference type="EMBL" id="PTIY01000001">
    <property type="protein sequence ID" value="PPK73856.1"/>
    <property type="molecule type" value="Genomic_DNA"/>
</dbReference>
<reference evidence="1 2" key="1">
    <citation type="submission" date="2018-02" db="EMBL/GenBank/DDBJ databases">
        <title>Subsurface microbial communities from deep shales in Ohio and West Virginia, USA.</title>
        <authorList>
            <person name="Wrighton K."/>
        </authorList>
    </citation>
    <scope>NUCLEOTIDE SEQUENCE [LARGE SCALE GENOMIC DNA]</scope>
    <source>
        <strain evidence="1 2">OWC-G53F</strain>
    </source>
</reference>
<keyword evidence="2" id="KW-1185">Reference proteome</keyword>
<dbReference type="AlphaFoldDB" id="A0A2S6H8W7"/>
<evidence type="ECO:0000313" key="1">
    <source>
        <dbReference type="EMBL" id="PPK73856.1"/>
    </source>
</evidence>
<dbReference type="Proteomes" id="UP000238071">
    <property type="component" value="Unassembled WGS sequence"/>
</dbReference>
<organism evidence="1 2">
    <name type="scientific">Methylobacter tundripaludum</name>
    <dbReference type="NCBI Taxonomy" id="173365"/>
    <lineage>
        <taxon>Bacteria</taxon>
        <taxon>Pseudomonadati</taxon>
        <taxon>Pseudomonadota</taxon>
        <taxon>Gammaproteobacteria</taxon>
        <taxon>Methylococcales</taxon>
        <taxon>Methylococcaceae</taxon>
        <taxon>Methylobacter</taxon>
    </lineage>
</organism>
<sequence>MKSGTNHKIGVDSIPEYKASLVHINCSKLPLLGNRSLRCSISCILAVVLTPLTYIIHRDVVNADIAGANICPCRQSQL</sequence>
<accession>A0A2S6H8W7</accession>
<comment type="caution">
    <text evidence="1">The sequence shown here is derived from an EMBL/GenBank/DDBJ whole genome shotgun (WGS) entry which is preliminary data.</text>
</comment>
<gene>
    <name evidence="1" type="ORF">B0F88_101388</name>
</gene>
<protein>
    <submittedName>
        <fullName evidence="1">Uncharacterized protein</fullName>
    </submittedName>
</protein>
<evidence type="ECO:0000313" key="2">
    <source>
        <dbReference type="Proteomes" id="UP000238071"/>
    </source>
</evidence>